<dbReference type="Gene3D" id="3.40.50.410">
    <property type="entry name" value="von Willebrand factor, type A domain"/>
    <property type="match status" value="1"/>
</dbReference>
<organism evidence="2 3">
    <name type="scientific">Luteolibacter luteus</name>
    <dbReference type="NCBI Taxonomy" id="2728835"/>
    <lineage>
        <taxon>Bacteria</taxon>
        <taxon>Pseudomonadati</taxon>
        <taxon>Verrucomicrobiota</taxon>
        <taxon>Verrucomicrobiia</taxon>
        <taxon>Verrucomicrobiales</taxon>
        <taxon>Verrucomicrobiaceae</taxon>
        <taxon>Luteolibacter</taxon>
    </lineage>
</organism>
<dbReference type="Pfam" id="PF01882">
    <property type="entry name" value="DUF58"/>
    <property type="match status" value="1"/>
</dbReference>
<evidence type="ECO:0000313" key="3">
    <source>
        <dbReference type="Proteomes" id="UP000501812"/>
    </source>
</evidence>
<accession>A0A858RD94</accession>
<gene>
    <name evidence="2" type="ORF">HHL09_02335</name>
</gene>
<sequence>MSGDSLKLPECMRLLPPEIMGVMKRLEWYARRRMQGTLTGRHSSPDKGFSVEFAEHREYVPGDDPKDLDWRVIAKSDRNVIRQYIEETNLRATLAIDVSGSMKYTGDTAAKIGDVALSKLEYAKHLAAALAYLFVKQGDAAGLVTFDKEVRGFIRAGSRPSQVRRILEELHTAEAGADTDVGGVLHGVAERIPKRGLVILISDLFDDPTKVIEALHHFDFRQHELVIFHLLAEEELTFPFKSFQRFRDLEGIEKMLRIDPQAVRAAYLERLRDFVKRIDSACGKLRADYVAVNTKTPLRDTLLRYLGGRK</sequence>
<dbReference type="RefSeq" id="WP_169452886.1">
    <property type="nucleotide sequence ID" value="NZ_CP051774.1"/>
</dbReference>
<proteinExistence type="predicted"/>
<dbReference type="SUPFAM" id="SSF53300">
    <property type="entry name" value="vWA-like"/>
    <property type="match status" value="1"/>
</dbReference>
<dbReference type="PANTHER" id="PTHR33608">
    <property type="entry name" value="BLL2464 PROTEIN"/>
    <property type="match status" value="1"/>
</dbReference>
<dbReference type="CDD" id="cd00198">
    <property type="entry name" value="vWFA"/>
    <property type="match status" value="1"/>
</dbReference>
<reference evidence="2 3" key="1">
    <citation type="submission" date="2020-04" db="EMBL/GenBank/DDBJ databases">
        <title>Luteolibacter sp. G-1-1-1 isolated from soil.</title>
        <authorList>
            <person name="Dahal R.H."/>
        </authorList>
    </citation>
    <scope>NUCLEOTIDE SEQUENCE [LARGE SCALE GENOMIC DNA]</scope>
    <source>
        <strain evidence="2 3">G-1-1-1</strain>
    </source>
</reference>
<dbReference type="InterPro" id="IPR002881">
    <property type="entry name" value="DUF58"/>
</dbReference>
<feature type="domain" description="DUF58" evidence="1">
    <location>
        <begin position="55"/>
        <end position="272"/>
    </location>
</feature>
<name>A0A858RD94_9BACT</name>
<protein>
    <submittedName>
        <fullName evidence="2">DUF58 domain-containing protein</fullName>
    </submittedName>
</protein>
<dbReference type="Proteomes" id="UP000501812">
    <property type="component" value="Chromosome"/>
</dbReference>
<dbReference type="InterPro" id="IPR036465">
    <property type="entry name" value="vWFA_dom_sf"/>
</dbReference>
<dbReference type="PANTHER" id="PTHR33608:SF7">
    <property type="entry name" value="DUF58 DOMAIN-CONTAINING PROTEIN"/>
    <property type="match status" value="1"/>
</dbReference>
<dbReference type="AlphaFoldDB" id="A0A858RD94"/>
<evidence type="ECO:0000259" key="1">
    <source>
        <dbReference type="Pfam" id="PF01882"/>
    </source>
</evidence>
<evidence type="ECO:0000313" key="2">
    <source>
        <dbReference type="EMBL" id="QJE94665.1"/>
    </source>
</evidence>
<dbReference type="KEGG" id="luo:HHL09_02335"/>
<keyword evidence="3" id="KW-1185">Reference proteome</keyword>
<dbReference type="EMBL" id="CP051774">
    <property type="protein sequence ID" value="QJE94665.1"/>
    <property type="molecule type" value="Genomic_DNA"/>
</dbReference>